<organism evidence="2 3">
    <name type="scientific">Lactobacillus johnsonii</name>
    <dbReference type="NCBI Taxonomy" id="33959"/>
    <lineage>
        <taxon>Bacteria</taxon>
        <taxon>Bacillati</taxon>
        <taxon>Bacillota</taxon>
        <taxon>Bacilli</taxon>
        <taxon>Lactobacillales</taxon>
        <taxon>Lactobacillaceae</taxon>
        <taxon>Lactobacillus</taxon>
    </lineage>
</organism>
<proteinExistence type="predicted"/>
<reference evidence="2 3" key="1">
    <citation type="submission" date="2018-10" db="EMBL/GenBank/DDBJ databases">
        <title>Complete genome sequencing of Lactobacillus johnsonii ZLJ010.</title>
        <authorList>
            <person name="Zhang W."/>
            <person name="Ji H."/>
            <person name="Wang J."/>
            <person name="Zhang D."/>
            <person name="Liu H."/>
            <person name="Wang S."/>
            <person name="Wang Y."/>
        </authorList>
    </citation>
    <scope>NUCLEOTIDE SEQUENCE [LARGE SCALE GENOMIC DNA]</scope>
    <source>
        <strain evidence="2 3">ZLJ010</strain>
    </source>
</reference>
<keyword evidence="1" id="KW-0472">Membrane</keyword>
<evidence type="ECO:0000313" key="2">
    <source>
        <dbReference type="EMBL" id="AZZ68136.1"/>
    </source>
</evidence>
<dbReference type="AlphaFoldDB" id="A0A9W3Z2A2"/>
<dbReference type="RefSeq" id="WP_127836014.1">
    <property type="nucleotide sequence ID" value="NZ_CP032680.1"/>
</dbReference>
<feature type="transmembrane region" description="Helical" evidence="1">
    <location>
        <begin position="106"/>
        <end position="128"/>
    </location>
</feature>
<feature type="transmembrane region" description="Helical" evidence="1">
    <location>
        <begin position="27"/>
        <end position="46"/>
    </location>
</feature>
<feature type="transmembrane region" description="Helical" evidence="1">
    <location>
        <begin position="66"/>
        <end position="85"/>
    </location>
</feature>
<evidence type="ECO:0000313" key="3">
    <source>
        <dbReference type="Proteomes" id="UP000283758"/>
    </source>
</evidence>
<evidence type="ECO:0000256" key="1">
    <source>
        <dbReference type="SAM" id="Phobius"/>
    </source>
</evidence>
<keyword evidence="1" id="KW-1133">Transmembrane helix</keyword>
<gene>
    <name evidence="2" type="ORF">D7321_08800</name>
</gene>
<sequence length="169" mass="19521">MWTTTKNKVADFCDQIMERLHLNTRSILKWYSIILFFAPLLYWALLEFRIVMEKASLADMMHNQPAVAISVIVAITDFLLGYYCWINKNKLVSNIKELKTFYVWQFFCQIFVGNIICSLLCLFGLRALQGQKNNNVTVSYFKATILVSTILYIFCILLLGLIGLKGLRG</sequence>
<feature type="transmembrane region" description="Helical" evidence="1">
    <location>
        <begin position="140"/>
        <end position="164"/>
    </location>
</feature>
<keyword evidence="1" id="KW-0812">Transmembrane</keyword>
<protein>
    <submittedName>
        <fullName evidence="2">Uncharacterized protein</fullName>
    </submittedName>
</protein>
<accession>A0A9W3Z2A2</accession>
<name>A0A9W3Z2A2_LACJH</name>
<dbReference type="EMBL" id="CP032680">
    <property type="protein sequence ID" value="AZZ68136.1"/>
    <property type="molecule type" value="Genomic_DNA"/>
</dbReference>
<dbReference type="Proteomes" id="UP000283758">
    <property type="component" value="Chromosome"/>
</dbReference>